<feature type="transmembrane region" description="Helical" evidence="2">
    <location>
        <begin position="95"/>
        <end position="112"/>
    </location>
</feature>
<proteinExistence type="predicted"/>
<dbReference type="InterPro" id="IPR008979">
    <property type="entry name" value="Galactose-bd-like_sf"/>
</dbReference>
<dbReference type="EMBL" id="CP136137">
    <property type="protein sequence ID" value="WYY09151.1"/>
    <property type="molecule type" value="Genomic_DNA"/>
</dbReference>
<feature type="transmembrane region" description="Helical" evidence="2">
    <location>
        <begin position="124"/>
        <end position="143"/>
    </location>
</feature>
<dbReference type="Pfam" id="PF24607">
    <property type="entry name" value="CBM_AftD"/>
    <property type="match status" value="1"/>
</dbReference>
<evidence type="ECO:0000259" key="3">
    <source>
        <dbReference type="Pfam" id="PF11847"/>
    </source>
</evidence>
<evidence type="ECO:0000313" key="5">
    <source>
        <dbReference type="EMBL" id="WYY09151.1"/>
    </source>
</evidence>
<protein>
    <submittedName>
        <fullName evidence="5">DUF3367 domain-containing protein</fullName>
    </submittedName>
</protein>
<feature type="transmembrane region" description="Helical" evidence="2">
    <location>
        <begin position="1359"/>
        <end position="1386"/>
    </location>
</feature>
<feature type="domain" description="Alpha-(1-&gt;3)-arabinofuranosyltransferase N-terminal GT-C" evidence="3">
    <location>
        <begin position="20"/>
        <end position="687"/>
    </location>
</feature>
<feature type="region of interest" description="Disordered" evidence="1">
    <location>
        <begin position="668"/>
        <end position="687"/>
    </location>
</feature>
<dbReference type="Gene3D" id="2.60.120.260">
    <property type="entry name" value="Galactose-binding domain-like"/>
    <property type="match status" value="1"/>
</dbReference>
<sequence>MTAADRTLRRRDGVVVAAIALLVSFLQRPGLISPDTKLDLTADPIGFLTRAAHLWSPTAPMGQVQNQAYGYFFPHGAFFALGDVLHLPPWITQRLWWAILLTVGFLGIVRLAEALRIGSFWSRLIAAWAFVLAPRVMTTLGTISSETLPMMLAPWVLLPVVRALDDRRSPRPLWADAARSACAIALMGAVNAVATVAAVAVTVIWWLMVLVRDPERRRTLVFGGWWCLGAAAACLWWIVPLLILSRISPPFLDFIESSRVTTEWTSLTEVLRGTDSWTPFVSSERAVGAVLVSEPAAVVATGVVAAAGLAGLTMRAMPFRGRFLVLLVVGLLAICLGYPGGLSSPVRDAVVAVLDGPGAALRNIHKFDPLVRLPLVLGIAHLLSRVRLPAREAHVERGFAAALVVVIAAFGSGSLLWTGGLAPASSYRDIPAYWHDAADWLRDAQRDSASPTRALVVPGAPFADQLWGLTRDEPLQALAQEPWAVRDAIPLTPPGAIRAMDSVERALSSGRGSPGLAATLAQQGVGYVVLRADLDPSSRSARPLSVAQAITRSPGITQVAQFGPTVAPPTLDGVVVDDGLRPKLPAITVYRVDGAAGGPTLVDVDAMPRVSGGPESLLSVEDARRRAGLGPLGPALLAADAARAGLPPSSMTVTDTPVDREVDFGRVDDHSSAIRAPDDPRLTKNRVADYPVDGQPLVHAQWLLDNQPGQVRVTTSGSAADATQPGRTSPANAAAAAFDDDAETAWVSRGLESAVGQRMTVQFTRPRTDLAVTVTTAKAIGPDVTSVLISTDTGSTVAQGLEPGVPTRVLAPAGSTSRVEVRAIATANGSGGNQFAIADLALADANSGVPLTIRQRTVLPTLDAADRVEQWVLGPELGQRSDCVTARDGRVRCSPALGLSSETPGVFGRTLSVPTTTVVDPTVTLRPTPGGELSALLARPGVIHAEGQASVSDPLGNASAAVDGDADTTWVAPSPSVSDRKKYRPRLTLRLPTARDVSGLRIQTPDDYPARPTRVTVELRYGDRRVSTTTATVGDDGTVRFASHRADTVVITVEKRSDLININDLGFAEDAPVGISEVQVLPGATNQPFDDARPVEIRCDSDPRGPYGLGVSASGQVIRLQVATTAGALRRGEPVTATRCPGPPLTLAAGEQEVSVNPGAAFTVDAVSLRVPDAGAPSTTATHPHVDRWDATRRAVTVDAADADRVLVVPESTNPGWHARIDGRDLTSVVVNGWQQGWLVPAGTAGTVALTYDLDSPYRWALGLGLAAMAALFLLTALHAARGAPPHAGRVGRGAPPHAGRVGRGAPLLHAPPHAGRVGRGASRDRIETAAPRNPTTTTAPTNPTTTLTTTLTLTLTTAALLAAFLLTGPWGAAIAAVTGAVVWRLPERRRPVLTFGAMLAATAVLAAGPWHSGVAYTGDSAWGQALALIAVTAAVASAIVRRRE</sequence>
<gene>
    <name evidence="5" type="ORF">RVF87_08880</name>
</gene>
<feature type="transmembrane region" description="Helical" evidence="2">
    <location>
        <begin position="398"/>
        <end position="418"/>
    </location>
</feature>
<feature type="domain" description="Arabinofuranosyltransferase D third carbohydrate binding module" evidence="4">
    <location>
        <begin position="941"/>
        <end position="1086"/>
    </location>
</feature>
<feature type="transmembrane region" description="Helical" evidence="2">
    <location>
        <begin position="183"/>
        <end position="208"/>
    </location>
</feature>
<reference evidence="5 6" key="1">
    <citation type="journal article" date="2023" name="Virus Evol.">
        <title>Computational host range prediction-The good, the bad, and the ugly.</title>
        <authorList>
            <person name="Howell A.A."/>
            <person name="Versoza C.J."/>
            <person name="Pfeifer S.P."/>
        </authorList>
    </citation>
    <scope>NUCLEOTIDE SEQUENCE [LARGE SCALE GENOMIC DNA]</scope>
    <source>
        <strain evidence="5 6">1610/1b</strain>
    </source>
</reference>
<dbReference type="Pfam" id="PF11847">
    <property type="entry name" value="GT-C_AftD"/>
    <property type="match status" value="1"/>
</dbReference>
<feature type="region of interest" description="Disordered" evidence="1">
    <location>
        <begin position="1285"/>
        <end position="1345"/>
    </location>
</feature>
<evidence type="ECO:0000256" key="1">
    <source>
        <dbReference type="SAM" id="MobiDB-lite"/>
    </source>
</evidence>
<evidence type="ECO:0000256" key="2">
    <source>
        <dbReference type="SAM" id="Phobius"/>
    </source>
</evidence>
<keyword evidence="2" id="KW-0472">Membrane</keyword>
<keyword evidence="2" id="KW-0812">Transmembrane</keyword>
<accession>A0ABZ2U733</accession>
<dbReference type="InterPro" id="IPR021798">
    <property type="entry name" value="AftD_N"/>
</dbReference>
<feature type="transmembrane region" description="Helical" evidence="2">
    <location>
        <begin position="220"/>
        <end position="243"/>
    </location>
</feature>
<feature type="transmembrane region" description="Helical" evidence="2">
    <location>
        <begin position="1423"/>
        <end position="1441"/>
    </location>
</feature>
<dbReference type="Proteomes" id="UP001479933">
    <property type="component" value="Chromosome"/>
</dbReference>
<feature type="transmembrane region" description="Helical" evidence="2">
    <location>
        <begin position="323"/>
        <end position="341"/>
    </location>
</feature>
<feature type="transmembrane region" description="Helical" evidence="2">
    <location>
        <begin position="1393"/>
        <end position="1411"/>
    </location>
</feature>
<dbReference type="RefSeq" id="WP_066163854.1">
    <property type="nucleotide sequence ID" value="NZ_CP136137.1"/>
</dbReference>
<evidence type="ECO:0000313" key="6">
    <source>
        <dbReference type="Proteomes" id="UP001479933"/>
    </source>
</evidence>
<name>A0ABZ2U733_9ACTN</name>
<feature type="transmembrane region" description="Helical" evidence="2">
    <location>
        <begin position="286"/>
        <end position="311"/>
    </location>
</feature>
<dbReference type="SUPFAM" id="SSF49785">
    <property type="entry name" value="Galactose-binding domain-like"/>
    <property type="match status" value="1"/>
</dbReference>
<evidence type="ECO:0000259" key="4">
    <source>
        <dbReference type="Pfam" id="PF24607"/>
    </source>
</evidence>
<keyword evidence="6" id="KW-1185">Reference proteome</keyword>
<dbReference type="InterPro" id="IPR056997">
    <property type="entry name" value="CBM_AftD"/>
</dbReference>
<organism evidence="5 6">
    <name type="scientific">Gordonia hydrophobica</name>
    <dbReference type="NCBI Taxonomy" id="40516"/>
    <lineage>
        <taxon>Bacteria</taxon>
        <taxon>Bacillati</taxon>
        <taxon>Actinomycetota</taxon>
        <taxon>Actinomycetes</taxon>
        <taxon>Mycobacteriales</taxon>
        <taxon>Gordoniaceae</taxon>
        <taxon>Gordonia</taxon>
    </lineage>
</organism>
<feature type="compositionally biased region" description="Low complexity" evidence="1">
    <location>
        <begin position="1329"/>
        <end position="1345"/>
    </location>
</feature>
<feature type="compositionally biased region" description="Basic and acidic residues" evidence="1">
    <location>
        <begin position="668"/>
        <end position="682"/>
    </location>
</feature>
<keyword evidence="2" id="KW-1133">Transmembrane helix</keyword>